<keyword evidence="3" id="KW-1185">Reference proteome</keyword>
<feature type="transmembrane region" description="Helical" evidence="1">
    <location>
        <begin position="102"/>
        <end position="129"/>
    </location>
</feature>
<feature type="transmembrane region" description="Helical" evidence="1">
    <location>
        <begin position="60"/>
        <end position="81"/>
    </location>
</feature>
<organism evidence="2 3">
    <name type="scientific">Desulfoprunum benzoelyticum</name>
    <dbReference type="NCBI Taxonomy" id="1506996"/>
    <lineage>
        <taxon>Bacteria</taxon>
        <taxon>Pseudomonadati</taxon>
        <taxon>Thermodesulfobacteriota</taxon>
        <taxon>Desulfobulbia</taxon>
        <taxon>Desulfobulbales</taxon>
        <taxon>Desulfobulbaceae</taxon>
        <taxon>Desulfoprunum</taxon>
    </lineage>
</organism>
<feature type="transmembrane region" description="Helical" evidence="1">
    <location>
        <begin position="141"/>
        <end position="162"/>
    </location>
</feature>
<feature type="transmembrane region" description="Helical" evidence="1">
    <location>
        <begin position="194"/>
        <end position="222"/>
    </location>
</feature>
<keyword evidence="1" id="KW-1133">Transmembrane helix</keyword>
<feature type="transmembrane region" description="Helical" evidence="1">
    <location>
        <begin position="31"/>
        <end position="48"/>
    </location>
</feature>
<comment type="caution">
    <text evidence="2">The sequence shown here is derived from an EMBL/GenBank/DDBJ whole genome shotgun (WGS) entry which is preliminary data.</text>
</comment>
<gene>
    <name evidence="2" type="ORF">HNQ81_002410</name>
</gene>
<dbReference type="Gene3D" id="1.20.120.1630">
    <property type="match status" value="1"/>
</dbReference>
<dbReference type="Pfam" id="PF06966">
    <property type="entry name" value="DUF1295"/>
    <property type="match status" value="1"/>
</dbReference>
<dbReference type="GO" id="GO:0016020">
    <property type="term" value="C:membrane"/>
    <property type="evidence" value="ECO:0007669"/>
    <property type="project" value="TreeGrafter"/>
</dbReference>
<dbReference type="PROSITE" id="PS50244">
    <property type="entry name" value="S5A_REDUCTASE"/>
    <property type="match status" value="1"/>
</dbReference>
<dbReference type="PANTHER" id="PTHR32251:SF17">
    <property type="entry name" value="STEROID 5-ALPHA REDUCTASE C-TERMINAL DOMAIN-CONTAINING PROTEIN"/>
    <property type="match status" value="1"/>
</dbReference>
<sequence length="270" mass="30971">MTEIFGDAAFVLLLYMVCMYLIGLKARDNSLIDIAYGPAFIAACWGAWLLGPETSRHPRALLLLVLVGLWGLRLGLHIGLRHRGRGEDFRYRKFREDWGATIVWRSFLQIYMLQGAVVWLVSLPVLLVLDNPGEMLGWRDLLGFLLFSVGFFFEAVSDWQLVRFKRDPGNRGKIITHGLWRLSRHPNYFGEATLWWGIFLIGLGAPAGIFGLISPLTINFLLLKVSGIPMLEEKYRGNPEFEAYRAGTNAFFPWFPRRSQHHTDRDSERN</sequence>
<keyword evidence="1" id="KW-0812">Transmembrane</keyword>
<evidence type="ECO:0000256" key="1">
    <source>
        <dbReference type="SAM" id="Phobius"/>
    </source>
</evidence>
<accession>A0A840V472</accession>
<dbReference type="Proteomes" id="UP000539642">
    <property type="component" value="Unassembled WGS sequence"/>
</dbReference>
<dbReference type="InterPro" id="IPR010721">
    <property type="entry name" value="UstE-like"/>
</dbReference>
<dbReference type="AlphaFoldDB" id="A0A840V472"/>
<proteinExistence type="predicted"/>
<reference evidence="2 3" key="1">
    <citation type="submission" date="2020-08" db="EMBL/GenBank/DDBJ databases">
        <title>Genomic Encyclopedia of Type Strains, Phase IV (KMG-IV): sequencing the most valuable type-strain genomes for metagenomic binning, comparative biology and taxonomic classification.</title>
        <authorList>
            <person name="Goeker M."/>
        </authorList>
    </citation>
    <scope>NUCLEOTIDE SEQUENCE [LARGE SCALE GENOMIC DNA]</scope>
    <source>
        <strain evidence="2 3">DSM 28570</strain>
    </source>
</reference>
<dbReference type="PANTHER" id="PTHR32251">
    <property type="entry name" value="3-OXO-5-ALPHA-STEROID 4-DEHYDROGENASE"/>
    <property type="match status" value="1"/>
</dbReference>
<name>A0A840V472_9BACT</name>
<evidence type="ECO:0000313" key="2">
    <source>
        <dbReference type="EMBL" id="MBB5348670.1"/>
    </source>
</evidence>
<evidence type="ECO:0000313" key="3">
    <source>
        <dbReference type="Proteomes" id="UP000539642"/>
    </source>
</evidence>
<protein>
    <submittedName>
        <fullName evidence="2">Steroid 5-alpha reductase family enzyme</fullName>
    </submittedName>
</protein>
<feature type="transmembrane region" description="Helical" evidence="1">
    <location>
        <begin position="6"/>
        <end position="24"/>
    </location>
</feature>
<dbReference type="RefSeq" id="WP_183351505.1">
    <property type="nucleotide sequence ID" value="NZ_JACHEO010000014.1"/>
</dbReference>
<dbReference type="EMBL" id="JACHEO010000014">
    <property type="protein sequence ID" value="MBB5348670.1"/>
    <property type="molecule type" value="Genomic_DNA"/>
</dbReference>
<keyword evidence="1" id="KW-0472">Membrane</keyword>